<dbReference type="InterPro" id="IPR007577">
    <property type="entry name" value="GlycoTrfase_DXD_sugar-bd_CS"/>
</dbReference>
<evidence type="ECO:0000313" key="4">
    <source>
        <dbReference type="EMBL" id="EMD36796.1"/>
    </source>
</evidence>
<dbReference type="Pfam" id="PF04488">
    <property type="entry name" value="Gly_transf_sug"/>
    <property type="match status" value="1"/>
</dbReference>
<dbReference type="STRING" id="914234.M2RD96"/>
<keyword evidence="3" id="KW-0732">Signal</keyword>
<dbReference type="GO" id="GO:0000030">
    <property type="term" value="F:mannosyltransferase activity"/>
    <property type="evidence" value="ECO:0007669"/>
    <property type="project" value="TreeGrafter"/>
</dbReference>
<name>M2RD96_CERS8</name>
<dbReference type="AlphaFoldDB" id="M2RD96"/>
<dbReference type="FunFam" id="3.90.550.20:FF:000005">
    <property type="entry name" value="Unplaced genomic scaffold supercont1.17, whole genome shotgun sequence"/>
    <property type="match status" value="1"/>
</dbReference>
<keyword evidence="5" id="KW-1185">Reference proteome</keyword>
<dbReference type="HOGENOM" id="CLU_036369_4_0_1"/>
<dbReference type="Gene3D" id="3.90.550.20">
    <property type="match status" value="1"/>
</dbReference>
<keyword evidence="2 4" id="KW-0808">Transferase</keyword>
<dbReference type="EMBL" id="KB445797">
    <property type="protein sequence ID" value="EMD36796.1"/>
    <property type="molecule type" value="Genomic_DNA"/>
</dbReference>
<comment type="similarity">
    <text evidence="1">Belongs to the glycosyltransferase 32 family.</text>
</comment>
<dbReference type="SUPFAM" id="SSF53448">
    <property type="entry name" value="Nucleotide-diphospho-sugar transferases"/>
    <property type="match status" value="1"/>
</dbReference>
<feature type="signal peptide" evidence="3">
    <location>
        <begin position="1"/>
        <end position="26"/>
    </location>
</feature>
<dbReference type="GO" id="GO:0051999">
    <property type="term" value="P:mannosyl-inositol phosphorylceramide biosynthetic process"/>
    <property type="evidence" value="ECO:0007669"/>
    <property type="project" value="TreeGrafter"/>
</dbReference>
<dbReference type="InterPro" id="IPR029044">
    <property type="entry name" value="Nucleotide-diphossugar_trans"/>
</dbReference>
<evidence type="ECO:0000313" key="5">
    <source>
        <dbReference type="Proteomes" id="UP000016930"/>
    </source>
</evidence>
<dbReference type="PANTHER" id="PTHR32385:SF15">
    <property type="entry name" value="INOSITOL PHOSPHOCERAMIDE MANNOSYLTRANSFERASE 1"/>
    <property type="match status" value="1"/>
</dbReference>
<dbReference type="OrthoDB" id="3647at2759"/>
<feature type="chain" id="PRO_5004024476" evidence="3">
    <location>
        <begin position="27"/>
        <end position="279"/>
    </location>
</feature>
<dbReference type="InterPro" id="IPR051706">
    <property type="entry name" value="Glycosyltransferase_domain"/>
</dbReference>
<evidence type="ECO:0000256" key="2">
    <source>
        <dbReference type="ARBA" id="ARBA00022679"/>
    </source>
</evidence>
<evidence type="ECO:0000256" key="1">
    <source>
        <dbReference type="ARBA" id="ARBA00009003"/>
    </source>
</evidence>
<reference evidence="4 5" key="1">
    <citation type="journal article" date="2012" name="Proc. Natl. Acad. Sci. U.S.A.">
        <title>Comparative genomics of Ceriporiopsis subvermispora and Phanerochaete chrysosporium provide insight into selective ligninolysis.</title>
        <authorList>
            <person name="Fernandez-Fueyo E."/>
            <person name="Ruiz-Duenas F.J."/>
            <person name="Ferreira P."/>
            <person name="Floudas D."/>
            <person name="Hibbett D.S."/>
            <person name="Canessa P."/>
            <person name="Larrondo L.F."/>
            <person name="James T.Y."/>
            <person name="Seelenfreund D."/>
            <person name="Lobos S."/>
            <person name="Polanco R."/>
            <person name="Tello M."/>
            <person name="Honda Y."/>
            <person name="Watanabe T."/>
            <person name="Watanabe T."/>
            <person name="Ryu J.S."/>
            <person name="Kubicek C.P."/>
            <person name="Schmoll M."/>
            <person name="Gaskell J."/>
            <person name="Hammel K.E."/>
            <person name="St John F.J."/>
            <person name="Vanden Wymelenberg A."/>
            <person name="Sabat G."/>
            <person name="Splinter BonDurant S."/>
            <person name="Syed K."/>
            <person name="Yadav J.S."/>
            <person name="Doddapaneni H."/>
            <person name="Subramanian V."/>
            <person name="Lavin J.L."/>
            <person name="Oguiza J.A."/>
            <person name="Perez G."/>
            <person name="Pisabarro A.G."/>
            <person name="Ramirez L."/>
            <person name="Santoyo F."/>
            <person name="Master E."/>
            <person name="Coutinho P.M."/>
            <person name="Henrissat B."/>
            <person name="Lombard V."/>
            <person name="Magnuson J.K."/>
            <person name="Kuees U."/>
            <person name="Hori C."/>
            <person name="Igarashi K."/>
            <person name="Samejima M."/>
            <person name="Held B.W."/>
            <person name="Barry K.W."/>
            <person name="LaButti K.M."/>
            <person name="Lapidus A."/>
            <person name="Lindquist E.A."/>
            <person name="Lucas S.M."/>
            <person name="Riley R."/>
            <person name="Salamov A.A."/>
            <person name="Hoffmeister D."/>
            <person name="Schwenk D."/>
            <person name="Hadar Y."/>
            <person name="Yarden O."/>
            <person name="de Vries R.P."/>
            <person name="Wiebenga A."/>
            <person name="Stenlid J."/>
            <person name="Eastwood D."/>
            <person name="Grigoriev I.V."/>
            <person name="Berka R.M."/>
            <person name="Blanchette R.A."/>
            <person name="Kersten P."/>
            <person name="Martinez A.T."/>
            <person name="Vicuna R."/>
            <person name="Cullen D."/>
        </authorList>
    </citation>
    <scope>NUCLEOTIDE SEQUENCE [LARGE SCALE GENOMIC DNA]</scope>
    <source>
        <strain evidence="4 5">B</strain>
    </source>
</reference>
<dbReference type="PANTHER" id="PTHR32385">
    <property type="entry name" value="MANNOSYL PHOSPHORYLINOSITOL CERAMIDE SYNTHASE"/>
    <property type="match status" value="1"/>
</dbReference>
<proteinExistence type="inferred from homology"/>
<gene>
    <name evidence="4" type="ORF">CERSUDRAFT_65581</name>
</gene>
<sequence length="279" mass="31863">MLRRRAICIMLCFLAIMLLCTTAVLAYVSHHLAIDSEAFIVDPGVTNAPPPSSHSTSPSPERIPRIIHQTWKSEELPDTWANLSQGCRDMMPDYEYTLWTDASARKFIAEQYPWFLDTYDTYSYPIQRADAIRYFVLHHFGGIYMDLDMGCLRRLDPLLVHSLILAETVPVGVSNDLIFAERRHPFMDRVIRHLTAFDHHWLLHYPTVMFSTGPMFLSAQYATYISAHAETPGMLRHEVSILPRALYGKNTDLGEAPDAFFSHFYGSSWHASDAAFVGF</sequence>
<organism evidence="4 5">
    <name type="scientific">Ceriporiopsis subvermispora (strain B)</name>
    <name type="common">White-rot fungus</name>
    <name type="synonym">Gelatoporia subvermispora</name>
    <dbReference type="NCBI Taxonomy" id="914234"/>
    <lineage>
        <taxon>Eukaryota</taxon>
        <taxon>Fungi</taxon>
        <taxon>Dikarya</taxon>
        <taxon>Basidiomycota</taxon>
        <taxon>Agaricomycotina</taxon>
        <taxon>Agaricomycetes</taxon>
        <taxon>Polyporales</taxon>
        <taxon>Gelatoporiaceae</taxon>
        <taxon>Gelatoporia</taxon>
    </lineage>
</organism>
<dbReference type="GO" id="GO:0016020">
    <property type="term" value="C:membrane"/>
    <property type="evidence" value="ECO:0007669"/>
    <property type="project" value="GOC"/>
</dbReference>
<protein>
    <submittedName>
        <fullName evidence="4">Glycosyltransferase family 32 protein</fullName>
    </submittedName>
</protein>
<accession>M2RD96</accession>
<dbReference type="Proteomes" id="UP000016930">
    <property type="component" value="Unassembled WGS sequence"/>
</dbReference>
<evidence type="ECO:0000256" key="3">
    <source>
        <dbReference type="SAM" id="SignalP"/>
    </source>
</evidence>